<dbReference type="Pfam" id="PF22725">
    <property type="entry name" value="GFO_IDH_MocA_C3"/>
    <property type="match status" value="1"/>
</dbReference>
<dbReference type="EC" id="1.1.1.179" evidence="3"/>
<comment type="caution">
    <text evidence="8">The sequence shown here is derived from an EMBL/GenBank/DDBJ whole genome shotgun (WGS) entry which is preliminary data.</text>
</comment>
<evidence type="ECO:0000256" key="5">
    <source>
        <dbReference type="ARBA" id="ARBA00049233"/>
    </source>
</evidence>
<dbReference type="InterPro" id="IPR050984">
    <property type="entry name" value="Gfo/Idh/MocA_domain"/>
</dbReference>
<feature type="domain" description="Gfo/Idh/MocA-like oxidoreductase N-terminal" evidence="6">
    <location>
        <begin position="66"/>
        <end position="185"/>
    </location>
</feature>
<evidence type="ECO:0000256" key="1">
    <source>
        <dbReference type="ARBA" id="ARBA00010928"/>
    </source>
</evidence>
<reference evidence="8" key="1">
    <citation type="submission" date="2019-10" db="EMBL/GenBank/DDBJ databases">
        <authorList>
            <consortium name="DOE Joint Genome Institute"/>
            <person name="Kuo A."/>
            <person name="Miyauchi S."/>
            <person name="Kiss E."/>
            <person name="Drula E."/>
            <person name="Kohler A."/>
            <person name="Sanchez-Garcia M."/>
            <person name="Andreopoulos B."/>
            <person name="Barry K.W."/>
            <person name="Bonito G."/>
            <person name="Buee M."/>
            <person name="Carver A."/>
            <person name="Chen C."/>
            <person name="Cichocki N."/>
            <person name="Clum A."/>
            <person name="Culley D."/>
            <person name="Crous P.W."/>
            <person name="Fauchery L."/>
            <person name="Girlanda M."/>
            <person name="Hayes R."/>
            <person name="Keri Z."/>
            <person name="LaButti K."/>
            <person name="Lipzen A."/>
            <person name="Lombard V."/>
            <person name="Magnuson J."/>
            <person name="Maillard F."/>
            <person name="Morin E."/>
            <person name="Murat C."/>
            <person name="Nolan M."/>
            <person name="Ohm R."/>
            <person name="Pangilinan J."/>
            <person name="Pereira M."/>
            <person name="Perotto S."/>
            <person name="Peter M."/>
            <person name="Riley R."/>
            <person name="Sitrit Y."/>
            <person name="Stielow B."/>
            <person name="Szollosi G."/>
            <person name="Zifcakova L."/>
            <person name="Stursova M."/>
            <person name="Spatafora J.W."/>
            <person name="Tedersoo L."/>
            <person name="Vaario L.-M."/>
            <person name="Yamada A."/>
            <person name="Yan M."/>
            <person name="Wang P."/>
            <person name="Xu J."/>
            <person name="Bruns T."/>
            <person name="Baldrian P."/>
            <person name="Vilgalys R."/>
            <person name="Henrissat B."/>
            <person name="Grigoriev I.V."/>
            <person name="Hibbett D."/>
            <person name="Nagy L.G."/>
            <person name="Martin F.M."/>
        </authorList>
    </citation>
    <scope>NUCLEOTIDE SEQUENCE</scope>
    <source>
        <strain evidence="8">BED1</strain>
    </source>
</reference>
<sequence length="430" mass="47682">MHMLSGEDGMNSKLHSARAQKTHCTCRIHIARPIKLRETHALTPSPTCAFFNPPTPSSVPSDSAPLKFGILGAARIAPPALITPAKSHPEVEVYAVAARDINRAKEFAEKYEIKKWYGGQSGYQDLLDDREIDVIYNPLPNGLHYEWTMKALAAGKHVLLEKPSADTAEETRRMVELANQKVLVLLEAFHYRFHPAIQRVKQIIDSGELGAIKEINAALCFPKGFITDDDIRMKYDLGGGALMDCGCYPLSCVRYLANSNPSAVVSASAVRFQKDARIDTGASADLLFPPPNPGGEPVKATIKCDFSVPNLLGFIPRWPDVAVRAVCEQGSVELFNFPMPVIYHTITVSPAGRKTRTEKAYKFPPSSGLKGEEWWTTYRYQLEAFVDQIRGRAPNSWMSSEDSIANMEWIEKIYEANGLGSRPQSSFQLP</sequence>
<dbReference type="AlphaFoldDB" id="A0AAD4BXQ5"/>
<evidence type="ECO:0000256" key="4">
    <source>
        <dbReference type="ARBA" id="ARBA00042988"/>
    </source>
</evidence>
<reference evidence="8" key="2">
    <citation type="journal article" date="2020" name="Nat. Commun.">
        <title>Large-scale genome sequencing of mycorrhizal fungi provides insights into the early evolution of symbiotic traits.</title>
        <authorList>
            <person name="Miyauchi S."/>
            <person name="Kiss E."/>
            <person name="Kuo A."/>
            <person name="Drula E."/>
            <person name="Kohler A."/>
            <person name="Sanchez-Garcia M."/>
            <person name="Morin E."/>
            <person name="Andreopoulos B."/>
            <person name="Barry K.W."/>
            <person name="Bonito G."/>
            <person name="Buee M."/>
            <person name="Carver A."/>
            <person name="Chen C."/>
            <person name="Cichocki N."/>
            <person name="Clum A."/>
            <person name="Culley D."/>
            <person name="Crous P.W."/>
            <person name="Fauchery L."/>
            <person name="Girlanda M."/>
            <person name="Hayes R.D."/>
            <person name="Keri Z."/>
            <person name="LaButti K."/>
            <person name="Lipzen A."/>
            <person name="Lombard V."/>
            <person name="Magnuson J."/>
            <person name="Maillard F."/>
            <person name="Murat C."/>
            <person name="Nolan M."/>
            <person name="Ohm R.A."/>
            <person name="Pangilinan J."/>
            <person name="Pereira M.F."/>
            <person name="Perotto S."/>
            <person name="Peter M."/>
            <person name="Pfister S."/>
            <person name="Riley R."/>
            <person name="Sitrit Y."/>
            <person name="Stielow J.B."/>
            <person name="Szollosi G."/>
            <person name="Zifcakova L."/>
            <person name="Stursova M."/>
            <person name="Spatafora J.W."/>
            <person name="Tedersoo L."/>
            <person name="Vaario L.M."/>
            <person name="Yamada A."/>
            <person name="Yan M."/>
            <person name="Wang P."/>
            <person name="Xu J."/>
            <person name="Bruns T."/>
            <person name="Baldrian P."/>
            <person name="Vilgalys R."/>
            <person name="Dunand C."/>
            <person name="Henrissat B."/>
            <person name="Grigoriev I.V."/>
            <person name="Hibbett D."/>
            <person name="Nagy L.G."/>
            <person name="Martin F.M."/>
        </authorList>
    </citation>
    <scope>NUCLEOTIDE SEQUENCE</scope>
    <source>
        <strain evidence="8">BED1</strain>
    </source>
</reference>
<organism evidence="8 9">
    <name type="scientific">Boletus edulis BED1</name>
    <dbReference type="NCBI Taxonomy" id="1328754"/>
    <lineage>
        <taxon>Eukaryota</taxon>
        <taxon>Fungi</taxon>
        <taxon>Dikarya</taxon>
        <taxon>Basidiomycota</taxon>
        <taxon>Agaricomycotina</taxon>
        <taxon>Agaricomycetes</taxon>
        <taxon>Agaricomycetidae</taxon>
        <taxon>Boletales</taxon>
        <taxon>Boletineae</taxon>
        <taxon>Boletaceae</taxon>
        <taxon>Boletoideae</taxon>
        <taxon>Boletus</taxon>
    </lineage>
</organism>
<dbReference type="PANTHER" id="PTHR22604:SF105">
    <property type="entry name" value="TRANS-1,2-DIHYDROBENZENE-1,2-DIOL DEHYDROGENASE"/>
    <property type="match status" value="1"/>
</dbReference>
<dbReference type="GO" id="GO:0000166">
    <property type="term" value="F:nucleotide binding"/>
    <property type="evidence" value="ECO:0007669"/>
    <property type="project" value="InterPro"/>
</dbReference>
<dbReference type="InterPro" id="IPR000683">
    <property type="entry name" value="Gfo/Idh/MocA-like_OxRdtase_N"/>
</dbReference>
<feature type="domain" description="GFO/IDH/MocA-like oxidoreductase" evidence="7">
    <location>
        <begin position="197"/>
        <end position="332"/>
    </location>
</feature>
<dbReference type="GO" id="GO:0047837">
    <property type="term" value="F:D-xylose 1-dehydrogenase (NADP+) activity"/>
    <property type="evidence" value="ECO:0007669"/>
    <property type="project" value="UniProtKB-EC"/>
</dbReference>
<evidence type="ECO:0000313" key="8">
    <source>
        <dbReference type="EMBL" id="KAF8442890.1"/>
    </source>
</evidence>
<evidence type="ECO:0000256" key="3">
    <source>
        <dbReference type="ARBA" id="ARBA00038984"/>
    </source>
</evidence>
<dbReference type="SUPFAM" id="SSF55347">
    <property type="entry name" value="Glyceraldehyde-3-phosphate dehydrogenase-like, C-terminal domain"/>
    <property type="match status" value="1"/>
</dbReference>
<evidence type="ECO:0000259" key="6">
    <source>
        <dbReference type="Pfam" id="PF01408"/>
    </source>
</evidence>
<keyword evidence="2" id="KW-0560">Oxidoreductase</keyword>
<protein>
    <recommendedName>
        <fullName evidence="3">D-xylose 1-dehydrogenase (NADP(+), D-xylono-1,5-lactone-forming)</fullName>
        <ecNumber evidence="3">1.1.1.179</ecNumber>
    </recommendedName>
    <alternativeName>
        <fullName evidence="4">D-xylose-NADP dehydrogenase</fullName>
    </alternativeName>
</protein>
<gene>
    <name evidence="8" type="ORF">L210DRAFT_3534331</name>
</gene>
<dbReference type="EMBL" id="WHUW01000008">
    <property type="protein sequence ID" value="KAF8442890.1"/>
    <property type="molecule type" value="Genomic_DNA"/>
</dbReference>
<dbReference type="SUPFAM" id="SSF51735">
    <property type="entry name" value="NAD(P)-binding Rossmann-fold domains"/>
    <property type="match status" value="1"/>
</dbReference>
<dbReference type="Pfam" id="PF01408">
    <property type="entry name" value="GFO_IDH_MocA"/>
    <property type="match status" value="1"/>
</dbReference>
<name>A0AAD4BXQ5_BOLED</name>
<proteinExistence type="inferred from homology"/>
<dbReference type="Gene3D" id="3.40.50.720">
    <property type="entry name" value="NAD(P)-binding Rossmann-like Domain"/>
    <property type="match status" value="1"/>
</dbReference>
<comment type="catalytic activity">
    <reaction evidence="5">
        <text>D-xylose + NADP(+) = D-xylono-1,5-lactone + NADPH + H(+)</text>
        <dbReference type="Rhea" id="RHEA:22000"/>
        <dbReference type="ChEBI" id="CHEBI:15378"/>
        <dbReference type="ChEBI" id="CHEBI:15867"/>
        <dbReference type="ChEBI" id="CHEBI:53455"/>
        <dbReference type="ChEBI" id="CHEBI:57783"/>
        <dbReference type="ChEBI" id="CHEBI:58349"/>
        <dbReference type="EC" id="1.1.1.179"/>
    </reaction>
</comment>
<dbReference type="InterPro" id="IPR036291">
    <property type="entry name" value="NAD(P)-bd_dom_sf"/>
</dbReference>
<accession>A0AAD4BXQ5</accession>
<evidence type="ECO:0000259" key="7">
    <source>
        <dbReference type="Pfam" id="PF22725"/>
    </source>
</evidence>
<dbReference type="InterPro" id="IPR055170">
    <property type="entry name" value="GFO_IDH_MocA-like_dom"/>
</dbReference>
<dbReference type="Gene3D" id="3.30.360.10">
    <property type="entry name" value="Dihydrodipicolinate Reductase, domain 2"/>
    <property type="match status" value="1"/>
</dbReference>
<comment type="similarity">
    <text evidence="1">Belongs to the Gfo/Idh/MocA family.</text>
</comment>
<dbReference type="Proteomes" id="UP001194468">
    <property type="component" value="Unassembled WGS sequence"/>
</dbReference>
<evidence type="ECO:0000313" key="9">
    <source>
        <dbReference type="Proteomes" id="UP001194468"/>
    </source>
</evidence>
<keyword evidence="9" id="KW-1185">Reference proteome</keyword>
<evidence type="ECO:0000256" key="2">
    <source>
        <dbReference type="ARBA" id="ARBA00023002"/>
    </source>
</evidence>
<dbReference type="PANTHER" id="PTHR22604">
    <property type="entry name" value="OXIDOREDUCTASES"/>
    <property type="match status" value="1"/>
</dbReference>